<dbReference type="AlphaFoldDB" id="A0A953LG08"/>
<dbReference type="Pfam" id="PF12706">
    <property type="entry name" value="Lactamase_B_2"/>
    <property type="match status" value="1"/>
</dbReference>
<accession>A0A953LG08</accession>
<dbReference type="CDD" id="cd07716">
    <property type="entry name" value="RNaseZ_short-form-like_MBL-fold"/>
    <property type="match status" value="1"/>
</dbReference>
<dbReference type="EMBL" id="PIUK01000366">
    <property type="protein sequence ID" value="MBY6278165.1"/>
    <property type="molecule type" value="Genomic_DNA"/>
</dbReference>
<evidence type="ECO:0000313" key="5">
    <source>
        <dbReference type="Proteomes" id="UP000732377"/>
    </source>
</evidence>
<gene>
    <name evidence="4" type="ORF">CWE10_18705</name>
</gene>
<keyword evidence="1" id="KW-0540">Nuclease</keyword>
<dbReference type="Proteomes" id="UP000732377">
    <property type="component" value="Unassembled WGS sequence"/>
</dbReference>
<dbReference type="GO" id="GO:0042781">
    <property type="term" value="F:3'-tRNA processing endoribonuclease activity"/>
    <property type="evidence" value="ECO:0007669"/>
    <property type="project" value="TreeGrafter"/>
</dbReference>
<dbReference type="SMART" id="SM00849">
    <property type="entry name" value="Lactamase_B"/>
    <property type="match status" value="1"/>
</dbReference>
<dbReference type="InterPro" id="IPR001279">
    <property type="entry name" value="Metallo-B-lactamas"/>
</dbReference>
<dbReference type="PANTHER" id="PTHR46018">
    <property type="entry name" value="ZINC PHOSPHODIESTERASE ELAC PROTEIN 1"/>
    <property type="match status" value="1"/>
</dbReference>
<sequence>MMAASEAEPGPGSRPGGWPRAQSEPQAPRSSQILRATSATPTPIIPPRGTSGAALPSSPGPSRAESGLSPGPRGVHAGANAQNLHLLLTRRCRFCAPLAPPKPQQYPPGCPRPPIPPRGAACCEHRASRPTHRHLRLALHRPLTARQTRGHTPRVCATVRATPSFQFPIREGLPMLVTVLGRYSPYAPVGGACPGLLVQARGVALMLDGGPGTVARLQMQVPAAHLTAVLVSHLHHDHIADLHCLQYLMADQAPGREPLPIYAPGGDNPDRRWLEPSSFGARWVRLLPLPVDEGLAVGPLRVTFARTDHPEPCWAMRITDGCRTLVYTADTGAGVDLAPFARGADLLIAESTFVAANGQNRRGHLTAAEAADLALRAGVRRLLLTHFLPSTPAAEAEAEARAIFPPAEAAVEMRTYPV</sequence>
<reference evidence="4" key="1">
    <citation type="submission" date="2017-11" db="EMBL/GenBank/DDBJ databases">
        <title>Three new genomes from thermophilic consortium.</title>
        <authorList>
            <person name="Quaggio R."/>
            <person name="Amgarten D."/>
            <person name="Setubal J.C."/>
        </authorList>
    </citation>
    <scope>NUCLEOTIDE SEQUENCE</scope>
    <source>
        <strain evidence="4">ZCTH01-B2</strain>
    </source>
</reference>
<dbReference type="InterPro" id="IPR036866">
    <property type="entry name" value="RibonucZ/Hydroxyglut_hydro"/>
</dbReference>
<evidence type="ECO:0000259" key="3">
    <source>
        <dbReference type="SMART" id="SM00849"/>
    </source>
</evidence>
<name>A0A953LG08_SYMTR</name>
<protein>
    <recommendedName>
        <fullName evidence="3">Metallo-beta-lactamase domain-containing protein</fullName>
    </recommendedName>
</protein>
<organism evidence="4 5">
    <name type="scientific">Symbiobacterium thermophilum</name>
    <dbReference type="NCBI Taxonomy" id="2734"/>
    <lineage>
        <taxon>Bacteria</taxon>
        <taxon>Bacillati</taxon>
        <taxon>Bacillota</taxon>
        <taxon>Clostridia</taxon>
        <taxon>Eubacteriales</taxon>
        <taxon>Symbiobacteriaceae</taxon>
        <taxon>Symbiobacterium</taxon>
    </lineage>
</organism>
<keyword evidence="1" id="KW-0255">Endonuclease</keyword>
<feature type="domain" description="Metallo-beta-lactamase" evidence="3">
    <location>
        <begin position="192"/>
        <end position="386"/>
    </location>
</feature>
<dbReference type="SUPFAM" id="SSF56281">
    <property type="entry name" value="Metallo-hydrolase/oxidoreductase"/>
    <property type="match status" value="1"/>
</dbReference>
<evidence type="ECO:0000256" key="1">
    <source>
        <dbReference type="ARBA" id="ARBA00022759"/>
    </source>
</evidence>
<comment type="caution">
    <text evidence="4">The sequence shown here is derived from an EMBL/GenBank/DDBJ whole genome shotgun (WGS) entry which is preliminary data.</text>
</comment>
<dbReference type="PANTHER" id="PTHR46018:SF2">
    <property type="entry name" value="ZINC PHOSPHODIESTERASE ELAC PROTEIN 1"/>
    <property type="match status" value="1"/>
</dbReference>
<evidence type="ECO:0000256" key="2">
    <source>
        <dbReference type="SAM" id="MobiDB-lite"/>
    </source>
</evidence>
<proteinExistence type="predicted"/>
<keyword evidence="1" id="KW-0378">Hydrolase</keyword>
<feature type="compositionally biased region" description="Polar residues" evidence="2">
    <location>
        <begin position="23"/>
        <end position="39"/>
    </location>
</feature>
<feature type="region of interest" description="Disordered" evidence="2">
    <location>
        <begin position="1"/>
        <end position="77"/>
    </location>
</feature>
<evidence type="ECO:0000313" key="4">
    <source>
        <dbReference type="EMBL" id="MBY6278165.1"/>
    </source>
</evidence>
<feature type="compositionally biased region" description="Low complexity" evidence="2">
    <location>
        <begin position="47"/>
        <end position="64"/>
    </location>
</feature>
<dbReference type="Gene3D" id="3.60.15.10">
    <property type="entry name" value="Ribonuclease Z/Hydroxyacylglutathione hydrolase-like"/>
    <property type="match status" value="1"/>
</dbReference>